<evidence type="ECO:0000256" key="5">
    <source>
        <dbReference type="ARBA" id="ARBA00022448"/>
    </source>
</evidence>
<feature type="transmembrane region" description="Helical" evidence="13">
    <location>
        <begin position="212"/>
        <end position="234"/>
    </location>
</feature>
<feature type="transmembrane region" description="Helical" evidence="13">
    <location>
        <begin position="437"/>
        <end position="457"/>
    </location>
</feature>
<dbReference type="GO" id="GO:0006811">
    <property type="term" value="P:monoatomic ion transport"/>
    <property type="evidence" value="ECO:0007669"/>
    <property type="project" value="UniProtKB-KW"/>
</dbReference>
<feature type="transmembrane region" description="Helical" evidence="13">
    <location>
        <begin position="240"/>
        <end position="262"/>
    </location>
</feature>
<evidence type="ECO:0000256" key="7">
    <source>
        <dbReference type="ARBA" id="ARBA00022475"/>
    </source>
</evidence>
<dbReference type="GO" id="GO:0015297">
    <property type="term" value="F:antiporter activity"/>
    <property type="evidence" value="ECO:0007669"/>
    <property type="project" value="UniProtKB-KW"/>
</dbReference>
<feature type="transmembrane region" description="Helical" evidence="13">
    <location>
        <begin position="103"/>
        <end position="123"/>
    </location>
</feature>
<dbReference type="GO" id="GO:0042910">
    <property type="term" value="F:xenobiotic transmembrane transporter activity"/>
    <property type="evidence" value="ECO:0007669"/>
    <property type="project" value="InterPro"/>
</dbReference>
<dbReference type="Proteomes" id="UP000198577">
    <property type="component" value="Unassembled WGS sequence"/>
</dbReference>
<dbReference type="PANTHER" id="PTHR43298:SF2">
    <property type="entry name" value="FMN_FAD EXPORTER YEEO-RELATED"/>
    <property type="match status" value="1"/>
</dbReference>
<keyword evidence="15" id="KW-1185">Reference proteome</keyword>
<dbReference type="STRING" id="937334.SAMN05444406_10733"/>
<gene>
    <name evidence="14" type="ORF">SAMN05444406_10733</name>
</gene>
<evidence type="ECO:0000256" key="3">
    <source>
        <dbReference type="ARBA" id="ARBA00010199"/>
    </source>
</evidence>
<keyword evidence="8 13" id="KW-0812">Transmembrane</keyword>
<evidence type="ECO:0000256" key="2">
    <source>
        <dbReference type="ARBA" id="ARBA00004651"/>
    </source>
</evidence>
<feature type="transmembrane region" description="Helical" evidence="13">
    <location>
        <begin position="135"/>
        <end position="158"/>
    </location>
</feature>
<feature type="transmembrane region" description="Helical" evidence="13">
    <location>
        <begin position="62"/>
        <end position="83"/>
    </location>
</feature>
<evidence type="ECO:0000256" key="1">
    <source>
        <dbReference type="ARBA" id="ARBA00003408"/>
    </source>
</evidence>
<evidence type="ECO:0000256" key="13">
    <source>
        <dbReference type="SAM" id="Phobius"/>
    </source>
</evidence>
<keyword evidence="6" id="KW-0050">Antiport</keyword>
<evidence type="ECO:0000256" key="8">
    <source>
        <dbReference type="ARBA" id="ARBA00022692"/>
    </source>
</evidence>
<organism evidence="14 15">
    <name type="scientific">Caldicoprobacter faecalis</name>
    <dbReference type="NCBI Taxonomy" id="937334"/>
    <lineage>
        <taxon>Bacteria</taxon>
        <taxon>Bacillati</taxon>
        <taxon>Bacillota</taxon>
        <taxon>Clostridia</taxon>
        <taxon>Caldicoprobacterales</taxon>
        <taxon>Caldicoprobacteraceae</taxon>
        <taxon>Caldicoprobacter</taxon>
    </lineage>
</organism>
<dbReference type="InterPro" id="IPR050222">
    <property type="entry name" value="MATE_MdtK"/>
</dbReference>
<dbReference type="NCBIfam" id="TIGR00797">
    <property type="entry name" value="matE"/>
    <property type="match status" value="1"/>
</dbReference>
<feature type="transmembrane region" description="Helical" evidence="13">
    <location>
        <begin position="178"/>
        <end position="200"/>
    </location>
</feature>
<reference evidence="14 15" key="1">
    <citation type="submission" date="2016-10" db="EMBL/GenBank/DDBJ databases">
        <authorList>
            <person name="de Groot N.N."/>
        </authorList>
    </citation>
    <scope>NUCLEOTIDE SEQUENCE [LARGE SCALE GENOMIC DNA]</scope>
    <source>
        <strain evidence="14 15">DSM 20678</strain>
    </source>
</reference>
<dbReference type="PIRSF" id="PIRSF006603">
    <property type="entry name" value="DinF"/>
    <property type="match status" value="1"/>
</dbReference>
<evidence type="ECO:0000256" key="6">
    <source>
        <dbReference type="ARBA" id="ARBA00022449"/>
    </source>
</evidence>
<dbReference type="CDD" id="cd13137">
    <property type="entry name" value="MATE_NorM_like"/>
    <property type="match status" value="1"/>
</dbReference>
<name>A0A1I5UHZ5_9FIRM</name>
<evidence type="ECO:0000256" key="11">
    <source>
        <dbReference type="ARBA" id="ARBA00023136"/>
    </source>
</evidence>
<evidence type="ECO:0000313" key="15">
    <source>
        <dbReference type="Proteomes" id="UP000198577"/>
    </source>
</evidence>
<dbReference type="InterPro" id="IPR002528">
    <property type="entry name" value="MATE_fam"/>
</dbReference>
<dbReference type="AlphaFoldDB" id="A0A1I5UHZ5"/>
<evidence type="ECO:0000313" key="14">
    <source>
        <dbReference type="EMBL" id="SFP94667.1"/>
    </source>
</evidence>
<evidence type="ECO:0000256" key="12">
    <source>
        <dbReference type="ARBA" id="ARBA00031636"/>
    </source>
</evidence>
<keyword evidence="5" id="KW-0813">Transport</keyword>
<comment type="subcellular location">
    <subcellularLocation>
        <location evidence="2">Cell membrane</location>
        <topology evidence="2">Multi-pass membrane protein</topology>
    </subcellularLocation>
</comment>
<accession>A0A1I5UHZ5</accession>
<protein>
    <recommendedName>
        <fullName evidence="4">Probable multidrug resistance protein NorM</fullName>
    </recommendedName>
    <alternativeName>
        <fullName evidence="12">Multidrug-efflux transporter</fullName>
    </alternativeName>
</protein>
<dbReference type="RefSeq" id="WP_092282123.1">
    <property type="nucleotide sequence ID" value="NZ_FOXR01000007.1"/>
</dbReference>
<keyword evidence="11 13" id="KW-0472">Membrane</keyword>
<dbReference type="PANTHER" id="PTHR43298">
    <property type="entry name" value="MULTIDRUG RESISTANCE PROTEIN NORM-RELATED"/>
    <property type="match status" value="1"/>
</dbReference>
<evidence type="ECO:0000256" key="4">
    <source>
        <dbReference type="ARBA" id="ARBA00020268"/>
    </source>
</evidence>
<dbReference type="EMBL" id="FOXR01000007">
    <property type="protein sequence ID" value="SFP94667.1"/>
    <property type="molecule type" value="Genomic_DNA"/>
</dbReference>
<keyword evidence="10" id="KW-0406">Ion transport</keyword>
<dbReference type="InterPro" id="IPR048279">
    <property type="entry name" value="MdtK-like"/>
</dbReference>
<dbReference type="OrthoDB" id="62420at2"/>
<comment type="function">
    <text evidence="1">Multidrug efflux pump.</text>
</comment>
<keyword evidence="9 13" id="KW-1133">Transmembrane helix</keyword>
<evidence type="ECO:0000256" key="10">
    <source>
        <dbReference type="ARBA" id="ARBA00023065"/>
    </source>
</evidence>
<feature type="transmembrane region" description="Helical" evidence="13">
    <location>
        <begin position="365"/>
        <end position="385"/>
    </location>
</feature>
<keyword evidence="7" id="KW-1003">Cell membrane</keyword>
<sequence length="494" mass="54504">MNIKLGNLTLKHRTREPRKPVQLAIELVEPGDLDSCEQPERVTKHLPPGITSKMLYQDIIRIAWPAFTEFILTQLASMVDMMMVGQLGPWAIAAVGLTNQPKFLLMTMFMAMNVGATALIARYKGEGDQRKANIVLRQALLLTFVLSAISSAIGFIFSEPMVRFMGAADEQTLAGGTVYLKIQMVGFVVLALTSTITAALRGIGDSRTAMIYNLAANVVNVIFNYMLIYGHFGFPRMEVAGASIATVIGQCVAFVLAMLSVLRGNRYLRLSFKDDFRPKWDIMKNIFKIGIPAMVEQLVMRAGMIAYSKTVASLGTVAFATHNVCMNIQSMSFMNGQAFGVSATSLTGQSLGKRRPDMAQAYSRYTRRMGMMVSLLLALAFVLFGKEIVKLYTDDKTVIEEGARILKLVAIMQPFQSSQLILAGALRGAGDTRATAIIIFITVLLVRPGLAMFTIRVLKWGLIGAWIALMADQFLRSFLVLMRFNSGKWKTIKV</sequence>
<proteinExistence type="inferred from homology"/>
<comment type="similarity">
    <text evidence="3">Belongs to the multi antimicrobial extrusion (MATE) (TC 2.A.66.1) family.</text>
</comment>
<dbReference type="GO" id="GO:0005886">
    <property type="term" value="C:plasma membrane"/>
    <property type="evidence" value="ECO:0007669"/>
    <property type="project" value="UniProtKB-SubCell"/>
</dbReference>
<feature type="transmembrane region" description="Helical" evidence="13">
    <location>
        <begin position="463"/>
        <end position="484"/>
    </location>
</feature>
<evidence type="ECO:0000256" key="9">
    <source>
        <dbReference type="ARBA" id="ARBA00022989"/>
    </source>
</evidence>
<dbReference type="Pfam" id="PF01554">
    <property type="entry name" value="MatE"/>
    <property type="match status" value="2"/>
</dbReference>